<evidence type="ECO:0000313" key="4">
    <source>
        <dbReference type="EMBL" id="MCW6511632.1"/>
    </source>
</evidence>
<keyword evidence="1" id="KW-0436">Ligase</keyword>
<dbReference type="GO" id="GO:0046872">
    <property type="term" value="F:metal ion binding"/>
    <property type="evidence" value="ECO:0007669"/>
    <property type="project" value="InterPro"/>
</dbReference>
<accession>A0AA41Z281</accession>
<comment type="caution">
    <text evidence="4">The sequence shown here is derived from an EMBL/GenBank/DDBJ whole genome shotgun (WGS) entry which is preliminary data.</text>
</comment>
<proteinExistence type="predicted"/>
<dbReference type="InterPro" id="IPR011095">
    <property type="entry name" value="Dala_Dala_lig_C"/>
</dbReference>
<dbReference type="Pfam" id="PF07478">
    <property type="entry name" value="Dala_Dala_lig_C"/>
    <property type="match status" value="1"/>
</dbReference>
<evidence type="ECO:0000313" key="5">
    <source>
        <dbReference type="Proteomes" id="UP001165667"/>
    </source>
</evidence>
<evidence type="ECO:0000259" key="3">
    <source>
        <dbReference type="PROSITE" id="PS50975"/>
    </source>
</evidence>
<dbReference type="Proteomes" id="UP001165667">
    <property type="component" value="Unassembled WGS sequence"/>
</dbReference>
<dbReference type="InterPro" id="IPR011761">
    <property type="entry name" value="ATP-grasp"/>
</dbReference>
<keyword evidence="5" id="KW-1185">Reference proteome</keyword>
<keyword evidence="2" id="KW-0547">Nucleotide-binding</keyword>
<organism evidence="4 5">
    <name type="scientific">Lichenifustis flavocetrariae</name>
    <dbReference type="NCBI Taxonomy" id="2949735"/>
    <lineage>
        <taxon>Bacteria</taxon>
        <taxon>Pseudomonadati</taxon>
        <taxon>Pseudomonadota</taxon>
        <taxon>Alphaproteobacteria</taxon>
        <taxon>Hyphomicrobiales</taxon>
        <taxon>Lichenihabitantaceae</taxon>
        <taxon>Lichenifustis</taxon>
    </lineage>
</organism>
<keyword evidence="2" id="KW-0067">ATP-binding</keyword>
<reference evidence="4" key="1">
    <citation type="submission" date="2022-05" db="EMBL/GenBank/DDBJ databases">
        <authorList>
            <person name="Pankratov T."/>
        </authorList>
    </citation>
    <scope>NUCLEOTIDE SEQUENCE</scope>
    <source>
        <strain evidence="4">BP6-180914</strain>
    </source>
</reference>
<evidence type="ECO:0000256" key="2">
    <source>
        <dbReference type="PROSITE-ProRule" id="PRU00409"/>
    </source>
</evidence>
<sequence>MRRLRVLFVSMTNDVGSDRLIGDMRRAGGRCAVLAPPGAFATLVRSVMAHFPLQRGLGGIAAAFDLSRSLQSAVDVWCPDRVIPLDDLAATLLRTIGGDHQTPAPLRNLLIESFGAPAGYPAACQRVALMRVAEKVGVRIPAFSSSRDIGRPPFPLMVKRDQSSGSGGVLRVENEADLKKALRSARFKTAAKVGLMRVAGFRQALTPVLLQHVVAGRLAMQTVACRDGHVIDCIGFEAVEIHPQKRASTILRATIHAEMAESARRMVAALGCSGFVSFDFIVDAENRAFLIEMNPRPIGSTHLGRLFGHDLVRAFVRGQAQDGHTALLPPETAVALFPKELERDPASAYLAGSNPVVHDVPETEPAVLAAYLAHLKAVHPTRHAEIERHVPASRSVPARGLGFAGTTELC</sequence>
<protein>
    <submittedName>
        <fullName evidence="4">ATP-grasp domain-containing protein</fullName>
    </submittedName>
</protein>
<dbReference type="RefSeq" id="WP_282588007.1">
    <property type="nucleotide sequence ID" value="NZ_JAMOIM010000029.1"/>
</dbReference>
<dbReference type="PROSITE" id="PS50975">
    <property type="entry name" value="ATP_GRASP"/>
    <property type="match status" value="1"/>
</dbReference>
<dbReference type="Gene3D" id="3.30.470.20">
    <property type="entry name" value="ATP-grasp fold, B domain"/>
    <property type="match status" value="1"/>
</dbReference>
<dbReference type="SUPFAM" id="SSF56059">
    <property type="entry name" value="Glutathione synthetase ATP-binding domain-like"/>
    <property type="match status" value="1"/>
</dbReference>
<gene>
    <name evidence="4" type="ORF">M8523_27030</name>
</gene>
<dbReference type="EMBL" id="JAMOIM010000029">
    <property type="protein sequence ID" value="MCW6511632.1"/>
    <property type="molecule type" value="Genomic_DNA"/>
</dbReference>
<dbReference type="GO" id="GO:0005524">
    <property type="term" value="F:ATP binding"/>
    <property type="evidence" value="ECO:0007669"/>
    <property type="project" value="UniProtKB-UniRule"/>
</dbReference>
<name>A0AA41Z281_9HYPH</name>
<dbReference type="AlphaFoldDB" id="A0AA41Z281"/>
<evidence type="ECO:0000256" key="1">
    <source>
        <dbReference type="ARBA" id="ARBA00022598"/>
    </source>
</evidence>
<dbReference type="GO" id="GO:0008716">
    <property type="term" value="F:D-alanine-D-alanine ligase activity"/>
    <property type="evidence" value="ECO:0007669"/>
    <property type="project" value="InterPro"/>
</dbReference>
<feature type="domain" description="ATP-grasp" evidence="3">
    <location>
        <begin position="108"/>
        <end position="320"/>
    </location>
</feature>